<evidence type="ECO:0000256" key="1">
    <source>
        <dbReference type="SAM" id="Phobius"/>
    </source>
</evidence>
<dbReference type="Pfam" id="PF06197">
    <property type="entry name" value="DUF998"/>
    <property type="match status" value="1"/>
</dbReference>
<proteinExistence type="predicted"/>
<evidence type="ECO:0000313" key="3">
    <source>
        <dbReference type="Proteomes" id="UP000295748"/>
    </source>
</evidence>
<gene>
    <name evidence="2" type="ORF">E4K62_10990</name>
</gene>
<keyword evidence="1" id="KW-1133">Transmembrane helix</keyword>
<evidence type="ECO:0000313" key="2">
    <source>
        <dbReference type="EMBL" id="QBR89163.1"/>
    </source>
</evidence>
<accession>A0ABX5SSM1</accession>
<keyword evidence="1" id="KW-0812">Transmembrane</keyword>
<dbReference type="InterPro" id="IPR009339">
    <property type="entry name" value="DUF998"/>
</dbReference>
<sequence>MLAGSMAAHSSVAAIAATTALMAGGFTVALIAILHVLKPEYDASWRMISEYSLGRHGWVMRLAFVTMAIGLSATCVALWPFGGAWTIGLAAVAFGALGAAFIDADPITTPRADATPVGRAHTVLGAALLAGFPPAALVAGVGVAPALGWTLVIASVVPLAGLVWFLVASAPAHGQGGSPEIRIGWPDRFCLLAYLAWVVLAASRVLSVSSLGTARLPW</sequence>
<keyword evidence="1" id="KW-0472">Membrane</keyword>
<feature type="transmembrane region" description="Helical" evidence="1">
    <location>
        <begin position="58"/>
        <end position="79"/>
    </location>
</feature>
<reference evidence="2 3" key="1">
    <citation type="submission" date="2019-03" db="EMBL/GenBank/DDBJ databases">
        <authorList>
            <person name="Dong K."/>
        </authorList>
    </citation>
    <scope>NUCLEOTIDE SEQUENCE [LARGE SCALE GENOMIC DNA]</scope>
    <source>
        <strain evidence="3">dk512</strain>
    </source>
</reference>
<name>A0ABX5SSM1_9MICO</name>
<organism evidence="2 3">
    <name type="scientific">Microbacterium wangchenii</name>
    <dbReference type="NCBI Taxonomy" id="2541726"/>
    <lineage>
        <taxon>Bacteria</taxon>
        <taxon>Bacillati</taxon>
        <taxon>Actinomycetota</taxon>
        <taxon>Actinomycetes</taxon>
        <taxon>Micrococcales</taxon>
        <taxon>Microbacteriaceae</taxon>
        <taxon>Microbacterium</taxon>
    </lineage>
</organism>
<dbReference type="Proteomes" id="UP000295748">
    <property type="component" value="Chromosome"/>
</dbReference>
<feature type="transmembrane region" description="Helical" evidence="1">
    <location>
        <begin position="85"/>
        <end position="102"/>
    </location>
</feature>
<feature type="transmembrane region" description="Helical" evidence="1">
    <location>
        <begin position="149"/>
        <end position="168"/>
    </location>
</feature>
<dbReference type="EMBL" id="CP038266">
    <property type="protein sequence ID" value="QBR89163.1"/>
    <property type="molecule type" value="Genomic_DNA"/>
</dbReference>
<feature type="transmembrane region" description="Helical" evidence="1">
    <location>
        <begin position="12"/>
        <end position="37"/>
    </location>
</feature>
<keyword evidence="3" id="KW-1185">Reference proteome</keyword>
<feature type="transmembrane region" description="Helical" evidence="1">
    <location>
        <begin position="123"/>
        <end position="143"/>
    </location>
</feature>
<feature type="transmembrane region" description="Helical" evidence="1">
    <location>
        <begin position="189"/>
        <end position="212"/>
    </location>
</feature>
<protein>
    <submittedName>
        <fullName evidence="2">DUF998 domain-containing protein</fullName>
    </submittedName>
</protein>